<evidence type="ECO:0000256" key="1">
    <source>
        <dbReference type="ARBA" id="ARBA00001968"/>
    </source>
</evidence>
<keyword evidence="8" id="KW-1185">Reference proteome</keyword>
<comment type="subcellular location">
    <subcellularLocation>
        <location evidence="2 6">Cytoplasm</location>
    </subcellularLocation>
</comment>
<dbReference type="Gene3D" id="3.90.950.10">
    <property type="match status" value="1"/>
</dbReference>
<comment type="catalytic activity">
    <reaction evidence="6">
        <text>UTP + H2O = UMP + diphosphate + H(+)</text>
        <dbReference type="Rhea" id="RHEA:29395"/>
        <dbReference type="ChEBI" id="CHEBI:15377"/>
        <dbReference type="ChEBI" id="CHEBI:15378"/>
        <dbReference type="ChEBI" id="CHEBI:33019"/>
        <dbReference type="ChEBI" id="CHEBI:46398"/>
        <dbReference type="ChEBI" id="CHEBI:57865"/>
        <dbReference type="EC" id="3.6.1.9"/>
    </reaction>
</comment>
<accession>L0KA74</accession>
<dbReference type="SUPFAM" id="SSF52972">
    <property type="entry name" value="ITPase-like"/>
    <property type="match status" value="1"/>
</dbReference>
<evidence type="ECO:0000256" key="5">
    <source>
        <dbReference type="ARBA" id="ARBA00023080"/>
    </source>
</evidence>
<evidence type="ECO:0000313" key="8">
    <source>
        <dbReference type="Proteomes" id="UP000010880"/>
    </source>
</evidence>
<keyword evidence="5 6" id="KW-0546">Nucleotide metabolism</keyword>
<feature type="active site" description="Proton acceptor" evidence="6">
    <location>
        <position position="68"/>
    </location>
</feature>
<comment type="similarity">
    <text evidence="6">Belongs to the Maf family. YhdE subfamily.</text>
</comment>
<feature type="site" description="Important for substrate specificity" evidence="6">
    <location>
        <position position="151"/>
    </location>
</feature>
<comment type="cofactor">
    <cofactor evidence="1 6">
        <name>a divalent metal cation</name>
        <dbReference type="ChEBI" id="CHEBI:60240"/>
    </cofactor>
</comment>
<dbReference type="AlphaFoldDB" id="L0KA74"/>
<dbReference type="eggNOG" id="COG0424">
    <property type="taxonomic scope" value="Bacteria"/>
</dbReference>
<proteinExistence type="inferred from homology"/>
<keyword evidence="3 6" id="KW-0963">Cytoplasm</keyword>
<dbReference type="Pfam" id="PF02545">
    <property type="entry name" value="Maf"/>
    <property type="match status" value="1"/>
</dbReference>
<dbReference type="RefSeq" id="WP_015327611.1">
    <property type="nucleotide sequence ID" value="NC_019978.1"/>
</dbReference>
<dbReference type="PATRIC" id="fig|748449.3.peg.1924"/>
<comment type="catalytic activity">
    <reaction evidence="6">
        <text>dTTP + H2O = dTMP + diphosphate + H(+)</text>
        <dbReference type="Rhea" id="RHEA:28534"/>
        <dbReference type="ChEBI" id="CHEBI:15377"/>
        <dbReference type="ChEBI" id="CHEBI:15378"/>
        <dbReference type="ChEBI" id="CHEBI:33019"/>
        <dbReference type="ChEBI" id="CHEBI:37568"/>
        <dbReference type="ChEBI" id="CHEBI:63528"/>
        <dbReference type="EC" id="3.6.1.9"/>
    </reaction>
</comment>
<dbReference type="EC" id="3.6.1.9" evidence="6"/>
<name>L0KA74_HALHC</name>
<dbReference type="KEGG" id="hhl:Halha_1997"/>
<feature type="site" description="Important for substrate specificity" evidence="6">
    <location>
        <position position="69"/>
    </location>
</feature>
<dbReference type="FunFam" id="3.90.950.10:FF:000005">
    <property type="entry name" value="7-methyl-GTP pyrophosphatase"/>
    <property type="match status" value="1"/>
</dbReference>
<dbReference type="OrthoDB" id="9807767at2"/>
<comment type="function">
    <text evidence="6">Nucleoside triphosphate pyrophosphatase that hydrolyzes dTTP and UTP. May have a dual role in cell division arrest and in preventing the incorporation of modified nucleotides into cellular nucleic acids.</text>
</comment>
<dbReference type="PANTHER" id="PTHR43213">
    <property type="entry name" value="BIFUNCTIONAL DTTP/UTP PYROPHOSPHATASE/METHYLTRANSFERASE PROTEIN-RELATED"/>
    <property type="match status" value="1"/>
</dbReference>
<dbReference type="CDD" id="cd00555">
    <property type="entry name" value="Maf"/>
    <property type="match status" value="1"/>
</dbReference>
<reference evidence="8" key="1">
    <citation type="submission" date="2012-02" db="EMBL/GenBank/DDBJ databases">
        <title>The complete genome of Halobacteroides halobius DSM 5150.</title>
        <authorList>
            <person name="Lucas S."/>
            <person name="Copeland A."/>
            <person name="Lapidus A."/>
            <person name="Glavina del Rio T."/>
            <person name="Dalin E."/>
            <person name="Tice H."/>
            <person name="Bruce D."/>
            <person name="Goodwin L."/>
            <person name="Pitluck S."/>
            <person name="Peters L."/>
            <person name="Mikhailova N."/>
            <person name="Gu W."/>
            <person name="Kyrpides N."/>
            <person name="Mavromatis K."/>
            <person name="Ivanova N."/>
            <person name="Brettin T."/>
            <person name="Detter J.C."/>
            <person name="Han C."/>
            <person name="Larimer F."/>
            <person name="Land M."/>
            <person name="Hauser L."/>
            <person name="Markowitz V."/>
            <person name="Cheng J.-F."/>
            <person name="Hugenholtz P."/>
            <person name="Woyke T."/>
            <person name="Wu D."/>
            <person name="Tindall B."/>
            <person name="Pomrenke H."/>
            <person name="Brambilla E."/>
            <person name="Klenk H.-P."/>
            <person name="Eisen J.A."/>
        </authorList>
    </citation>
    <scope>NUCLEOTIDE SEQUENCE [LARGE SCALE GENOMIC DNA]</scope>
    <source>
        <strain evidence="8">ATCC 35273 / DSM 5150 / MD-1</strain>
    </source>
</reference>
<keyword evidence="4 6" id="KW-0378">Hydrolase</keyword>
<dbReference type="Proteomes" id="UP000010880">
    <property type="component" value="Chromosome"/>
</dbReference>
<dbReference type="GO" id="GO:0036218">
    <property type="term" value="F:dTTP diphosphatase activity"/>
    <property type="evidence" value="ECO:0007669"/>
    <property type="project" value="RHEA"/>
</dbReference>
<dbReference type="GO" id="GO:0009117">
    <property type="term" value="P:nucleotide metabolic process"/>
    <property type="evidence" value="ECO:0007669"/>
    <property type="project" value="UniProtKB-KW"/>
</dbReference>
<organism evidence="7 8">
    <name type="scientific">Halobacteroides halobius (strain ATCC 35273 / DSM 5150 / MD-1)</name>
    <dbReference type="NCBI Taxonomy" id="748449"/>
    <lineage>
        <taxon>Bacteria</taxon>
        <taxon>Bacillati</taxon>
        <taxon>Bacillota</taxon>
        <taxon>Clostridia</taxon>
        <taxon>Halanaerobiales</taxon>
        <taxon>Halobacteroidaceae</taxon>
        <taxon>Halobacteroides</taxon>
    </lineage>
</organism>
<gene>
    <name evidence="7" type="ordered locus">Halha_1997</name>
</gene>
<dbReference type="InterPro" id="IPR003697">
    <property type="entry name" value="Maf-like"/>
</dbReference>
<dbReference type="HAMAP" id="MF_00528">
    <property type="entry name" value="Maf"/>
    <property type="match status" value="1"/>
</dbReference>
<evidence type="ECO:0000256" key="2">
    <source>
        <dbReference type="ARBA" id="ARBA00004496"/>
    </source>
</evidence>
<evidence type="ECO:0000256" key="6">
    <source>
        <dbReference type="HAMAP-Rule" id="MF_00528"/>
    </source>
</evidence>
<evidence type="ECO:0000256" key="3">
    <source>
        <dbReference type="ARBA" id="ARBA00022490"/>
    </source>
</evidence>
<dbReference type="PIRSF" id="PIRSF006305">
    <property type="entry name" value="Maf"/>
    <property type="match status" value="1"/>
</dbReference>
<protein>
    <recommendedName>
        <fullName evidence="6">dTTP/UTP pyrophosphatase</fullName>
        <shortName evidence="6">dTTPase/UTPase</shortName>
        <ecNumber evidence="6">3.6.1.9</ecNumber>
    </recommendedName>
    <alternativeName>
        <fullName evidence="6">Nucleoside triphosphate pyrophosphatase</fullName>
    </alternativeName>
    <alternativeName>
        <fullName evidence="6">Nucleotide pyrophosphatase</fullName>
        <shortName evidence="6">Nucleotide PPase</shortName>
    </alternativeName>
</protein>
<sequence>MKKIVLASSSPRRKRLLDQLDIDFIVAPSNIDETKVEADNPKDLVQKLSYLKAKDIACKKDGVIIGADTIVELEDKVLEKPVNIDSAYKMLNNLSGTTHRVLTGVTIIADNQSLTDYKTTDVTLRRLSNKEIKDYIATGEPMDKAGGYGIQSKGAIFVEKIEGSFYNVVGLPLTKLVQMLQELGIVISFNE</sequence>
<dbReference type="PANTHER" id="PTHR43213:SF5">
    <property type="entry name" value="BIFUNCTIONAL DTTP_UTP PYROPHOSPHATASE_METHYLTRANSFERASE PROTEIN-RELATED"/>
    <property type="match status" value="1"/>
</dbReference>
<dbReference type="HOGENOM" id="CLU_040416_0_0_9"/>
<dbReference type="NCBIfam" id="TIGR00172">
    <property type="entry name" value="maf"/>
    <property type="match status" value="1"/>
</dbReference>
<evidence type="ECO:0000313" key="7">
    <source>
        <dbReference type="EMBL" id="AGB41896.1"/>
    </source>
</evidence>
<dbReference type="GO" id="GO:0036221">
    <property type="term" value="F:UTP diphosphatase activity"/>
    <property type="evidence" value="ECO:0007669"/>
    <property type="project" value="RHEA"/>
</dbReference>
<dbReference type="InterPro" id="IPR029001">
    <property type="entry name" value="ITPase-like_fam"/>
</dbReference>
<feature type="site" description="Important for substrate specificity" evidence="6">
    <location>
        <position position="12"/>
    </location>
</feature>
<dbReference type="GO" id="GO:0005737">
    <property type="term" value="C:cytoplasm"/>
    <property type="evidence" value="ECO:0007669"/>
    <property type="project" value="UniProtKB-SubCell"/>
</dbReference>
<dbReference type="STRING" id="748449.Halha_1997"/>
<dbReference type="EMBL" id="CP003359">
    <property type="protein sequence ID" value="AGB41896.1"/>
    <property type="molecule type" value="Genomic_DNA"/>
</dbReference>
<evidence type="ECO:0000256" key="4">
    <source>
        <dbReference type="ARBA" id="ARBA00022801"/>
    </source>
</evidence>
<comment type="caution">
    <text evidence="6">Lacks conserved residue(s) required for the propagation of feature annotation.</text>
</comment>